<evidence type="ECO:0000313" key="1">
    <source>
        <dbReference type="EMBL" id="ADX88041.1"/>
    </source>
</evidence>
<dbReference type="KEGG" id="vg:10228704"/>
<dbReference type="EMBL" id="HQ641347">
    <property type="protein sequence ID" value="ADX88041.1"/>
    <property type="molecule type" value="Genomic_DNA"/>
</dbReference>
<sequence length="137" mass="16139">MNDLIMEYQNNNDIITHQQKVALEILHKLECADPYAILAGGAPRDWYFDKPANDLDFYVYLPPATVRFEILRWERLGLKLNRIDWNDSRSEEYKCMEHLSRIWEGECDGVKFQVMVMREPTFKSVVPMFGASVCMAW</sequence>
<name>F1D1P7_9CAUD</name>
<dbReference type="Proteomes" id="UP000007502">
    <property type="component" value="Segment"/>
</dbReference>
<dbReference type="Gene3D" id="3.30.460.10">
    <property type="entry name" value="Beta Polymerase, domain 2"/>
    <property type="match status" value="1"/>
</dbReference>
<dbReference type="SUPFAM" id="SSF81301">
    <property type="entry name" value="Nucleotidyltransferase"/>
    <property type="match status" value="1"/>
</dbReference>
<gene>
    <name evidence="1" type="primary">ORF223</name>
</gene>
<organism evidence="1 2">
    <name type="scientific">Vibrio phage ICP1</name>
    <dbReference type="NCBI Taxonomy" id="979525"/>
    <lineage>
        <taxon>Viruses</taxon>
        <taxon>Duplodnaviria</taxon>
        <taxon>Heunggongvirae</taxon>
        <taxon>Uroviricota</taxon>
        <taxon>Caudoviricetes</taxon>
        <taxon>Mohonavirus</taxon>
        <taxon>Mohonavirus ICP1</taxon>
    </lineage>
</organism>
<proteinExistence type="predicted"/>
<dbReference type="OrthoDB" id="41555at10239"/>
<reference evidence="1 2" key="1">
    <citation type="journal article" date="2011" name="MBio">
        <title>Evidence of a dominant lineage of Vibrio cholerae-specific lytic bacteriophages shed by cholera patients over a 10-year period in Dhaka, Bangladesh.</title>
        <authorList>
            <person name="Seed K.D."/>
            <person name="Bodi K.L."/>
            <person name="Kropinski A.M."/>
            <person name="Ackermann H.W."/>
            <person name="Calderwood S.B."/>
            <person name="Qadri F."/>
            <person name="Camilli A."/>
        </authorList>
    </citation>
    <scope>NUCLEOTIDE SEQUENCE [LARGE SCALE GENOMIC DNA]</scope>
</reference>
<accession>F1D1P7</accession>
<evidence type="ECO:0000313" key="2">
    <source>
        <dbReference type="Proteomes" id="UP000007502"/>
    </source>
</evidence>
<dbReference type="RefSeq" id="YP_004251166.1">
    <property type="nucleotide sequence ID" value="NC_015157.1"/>
</dbReference>
<dbReference type="GeneID" id="10228704"/>
<keyword evidence="2" id="KW-1185">Reference proteome</keyword>
<protein>
    <submittedName>
        <fullName evidence="1">Uncharacterized protein ORF223</fullName>
    </submittedName>
</protein>
<dbReference type="InterPro" id="IPR043519">
    <property type="entry name" value="NT_sf"/>
</dbReference>